<gene>
    <name evidence="1" type="ORF">AWRI3580_g1166</name>
</gene>
<keyword evidence="2" id="KW-1185">Reference proteome</keyword>
<accession>A0A1E5RUY2</accession>
<dbReference type="OrthoDB" id="3971154at2759"/>
<dbReference type="VEuPathDB" id="FungiDB:AWRI3580_g1166"/>
<reference evidence="2" key="1">
    <citation type="journal article" date="2016" name="Genome Announc.">
        <title>Genome sequences of three species of Hanseniaspora isolated from spontaneous wine fermentations.</title>
        <authorList>
            <person name="Sternes P.R."/>
            <person name="Lee D."/>
            <person name="Kutyna D.R."/>
            <person name="Borneman A.R."/>
        </authorList>
    </citation>
    <scope>NUCLEOTIDE SEQUENCE [LARGE SCALE GENOMIC DNA]</scope>
    <source>
        <strain evidence="2">AWRI3580</strain>
    </source>
</reference>
<protein>
    <submittedName>
        <fullName evidence="1">Uncharacterized protein</fullName>
    </submittedName>
</protein>
<dbReference type="EMBL" id="LPNN01000003">
    <property type="protein sequence ID" value="OEJ90740.1"/>
    <property type="molecule type" value="Genomic_DNA"/>
</dbReference>
<sequence length="177" mass="21849">MNEFKNMFLRKNNNTTLHSNIFKRKRPADNELNSEYFDSYKKMKLIEDFERLSLGTSNRQKQSKTNFNISINIPDQENNTEHIIYKEIKQSFRHQYQITDKNWEVAIQVNWKIFWHFIFLHNNNPKKKHIKIKNILWWITQVGIPQGLDIWNYYYFDSYEKRAKRYYKVPEDVEMEL</sequence>
<name>A0A1E5RUY2_HANUV</name>
<proteinExistence type="predicted"/>
<dbReference type="Proteomes" id="UP000095358">
    <property type="component" value="Unassembled WGS sequence"/>
</dbReference>
<comment type="caution">
    <text evidence="1">The sequence shown here is derived from an EMBL/GenBank/DDBJ whole genome shotgun (WGS) entry which is preliminary data.</text>
</comment>
<dbReference type="AlphaFoldDB" id="A0A1E5RUY2"/>
<organism evidence="1 2">
    <name type="scientific">Hanseniaspora uvarum</name>
    <name type="common">Yeast</name>
    <name type="synonym">Kloeckera apiculata</name>
    <dbReference type="NCBI Taxonomy" id="29833"/>
    <lineage>
        <taxon>Eukaryota</taxon>
        <taxon>Fungi</taxon>
        <taxon>Dikarya</taxon>
        <taxon>Ascomycota</taxon>
        <taxon>Saccharomycotina</taxon>
        <taxon>Saccharomycetes</taxon>
        <taxon>Saccharomycodales</taxon>
        <taxon>Saccharomycodaceae</taxon>
        <taxon>Hanseniaspora</taxon>
    </lineage>
</organism>
<evidence type="ECO:0000313" key="1">
    <source>
        <dbReference type="EMBL" id="OEJ90740.1"/>
    </source>
</evidence>
<evidence type="ECO:0000313" key="2">
    <source>
        <dbReference type="Proteomes" id="UP000095358"/>
    </source>
</evidence>